<gene>
    <name evidence="2" type="ORF">TRITD_7Av1G078150</name>
</gene>
<feature type="region of interest" description="Disordered" evidence="1">
    <location>
        <begin position="88"/>
        <end position="109"/>
    </location>
</feature>
<evidence type="ECO:0000256" key="1">
    <source>
        <dbReference type="SAM" id="MobiDB-lite"/>
    </source>
</evidence>
<dbReference type="Proteomes" id="UP000324705">
    <property type="component" value="Chromosome 7A"/>
</dbReference>
<name>A0A9R0Z8A0_TRITD</name>
<keyword evidence="3" id="KW-1185">Reference proteome</keyword>
<reference evidence="2 3" key="1">
    <citation type="submission" date="2017-09" db="EMBL/GenBank/DDBJ databases">
        <authorList>
            <consortium name="International Durum Wheat Genome Sequencing Consortium (IDWGSC)"/>
            <person name="Milanesi L."/>
        </authorList>
    </citation>
    <scope>NUCLEOTIDE SEQUENCE [LARGE SCALE GENOMIC DNA]</scope>
    <source>
        <strain evidence="3">cv. Svevo</strain>
    </source>
</reference>
<protein>
    <submittedName>
        <fullName evidence="2">Uncharacterized protein</fullName>
    </submittedName>
</protein>
<dbReference type="OMA" id="SPSWFTV"/>
<evidence type="ECO:0000313" key="3">
    <source>
        <dbReference type="Proteomes" id="UP000324705"/>
    </source>
</evidence>
<feature type="region of interest" description="Disordered" evidence="1">
    <location>
        <begin position="63"/>
        <end position="82"/>
    </location>
</feature>
<evidence type="ECO:0000313" key="2">
    <source>
        <dbReference type="EMBL" id="VAI73176.1"/>
    </source>
</evidence>
<proteinExistence type="predicted"/>
<dbReference type="AlphaFoldDB" id="A0A9R0Z8A0"/>
<organism evidence="2 3">
    <name type="scientific">Triticum turgidum subsp. durum</name>
    <name type="common">Durum wheat</name>
    <name type="synonym">Triticum durum</name>
    <dbReference type="NCBI Taxonomy" id="4567"/>
    <lineage>
        <taxon>Eukaryota</taxon>
        <taxon>Viridiplantae</taxon>
        <taxon>Streptophyta</taxon>
        <taxon>Embryophyta</taxon>
        <taxon>Tracheophyta</taxon>
        <taxon>Spermatophyta</taxon>
        <taxon>Magnoliopsida</taxon>
        <taxon>Liliopsida</taxon>
        <taxon>Poales</taxon>
        <taxon>Poaceae</taxon>
        <taxon>BOP clade</taxon>
        <taxon>Pooideae</taxon>
        <taxon>Triticodae</taxon>
        <taxon>Triticeae</taxon>
        <taxon>Triticinae</taxon>
        <taxon>Triticum</taxon>
    </lineage>
</organism>
<accession>A0A9R0Z8A0</accession>
<dbReference type="EMBL" id="LT934123">
    <property type="protein sequence ID" value="VAI73176.1"/>
    <property type="molecule type" value="Genomic_DNA"/>
</dbReference>
<sequence>MAASGAGRANAARGTKATEDVLRIVGTSEALDSDDIEYILDDYIRTSSCIAAKRGRVQDQIAAASRGRGKRAGNRRAPVPAEEAYTRKGLGADRKRLRAQAGKAKKEQQRQEAMCGEFLELLADARQRDGLRR</sequence>
<dbReference type="Gramene" id="TRITD7Av1G078150.1">
    <property type="protein sequence ID" value="TRITD7Av1G078150.1"/>
    <property type="gene ID" value="TRITD7Av1G078150"/>
</dbReference>